<dbReference type="InterPro" id="IPR020449">
    <property type="entry name" value="Tscrpt_reg_AraC-type_HTH"/>
</dbReference>
<keyword evidence="7" id="KW-1185">Reference proteome</keyword>
<evidence type="ECO:0000256" key="1">
    <source>
        <dbReference type="ARBA" id="ARBA00023015"/>
    </source>
</evidence>
<evidence type="ECO:0000313" key="5">
    <source>
        <dbReference type="EMBL" id="PRB82321.1"/>
    </source>
</evidence>
<dbReference type="EMBL" id="PCPP01000003">
    <property type="protein sequence ID" value="PRB82321.1"/>
    <property type="molecule type" value="Genomic_DNA"/>
</dbReference>
<evidence type="ECO:0000313" key="6">
    <source>
        <dbReference type="EMBL" id="PRB88696.1"/>
    </source>
</evidence>
<dbReference type="SUPFAM" id="SSF46689">
    <property type="entry name" value="Homeodomain-like"/>
    <property type="match status" value="2"/>
</dbReference>
<dbReference type="InterPro" id="IPR018060">
    <property type="entry name" value="HTH_AraC"/>
</dbReference>
<evidence type="ECO:0000313" key="7">
    <source>
        <dbReference type="Proteomes" id="UP000238325"/>
    </source>
</evidence>
<keyword evidence="3" id="KW-0804">Transcription</keyword>
<feature type="domain" description="HTH araC/xylS-type" evidence="4">
    <location>
        <begin position="229"/>
        <end position="327"/>
    </location>
</feature>
<dbReference type="Proteomes" id="UP000238325">
    <property type="component" value="Unassembled WGS sequence"/>
</dbReference>
<dbReference type="PRINTS" id="PR00032">
    <property type="entry name" value="HTHARAC"/>
</dbReference>
<evidence type="ECO:0000313" key="8">
    <source>
        <dbReference type="Proteomes" id="UP000238534"/>
    </source>
</evidence>
<keyword evidence="2" id="KW-0238">DNA-binding</keyword>
<dbReference type="AlphaFoldDB" id="A0A2S9CPA3"/>
<dbReference type="Pfam" id="PF12833">
    <property type="entry name" value="HTH_18"/>
    <property type="match status" value="1"/>
</dbReference>
<accession>A0A2S9CPA3</accession>
<dbReference type="PROSITE" id="PS01124">
    <property type="entry name" value="HTH_ARAC_FAMILY_2"/>
    <property type="match status" value="1"/>
</dbReference>
<dbReference type="OrthoDB" id="799767at2"/>
<gene>
    <name evidence="5" type="ORF">CQ022_16625</name>
    <name evidence="6" type="ORF">CQ033_15520</name>
</gene>
<dbReference type="Gene3D" id="1.10.10.60">
    <property type="entry name" value="Homeodomain-like"/>
    <property type="match status" value="2"/>
</dbReference>
<name>A0A2S9CPA3_CHRCI</name>
<dbReference type="GO" id="GO:0043565">
    <property type="term" value="F:sequence-specific DNA binding"/>
    <property type="evidence" value="ECO:0007669"/>
    <property type="project" value="InterPro"/>
</dbReference>
<dbReference type="Proteomes" id="UP000238534">
    <property type="component" value="Unassembled WGS sequence"/>
</dbReference>
<dbReference type="GO" id="GO:0003700">
    <property type="term" value="F:DNA-binding transcription factor activity"/>
    <property type="evidence" value="ECO:0007669"/>
    <property type="project" value="InterPro"/>
</dbReference>
<dbReference type="PANTHER" id="PTHR47893">
    <property type="entry name" value="REGULATORY PROTEIN PCHR"/>
    <property type="match status" value="1"/>
</dbReference>
<reference evidence="7 8" key="1">
    <citation type="submission" date="2017-09" db="EMBL/GenBank/DDBJ databases">
        <title>Genomic, metabolic, and phenotypic characteristics of bacterial isolates from the natural microbiome of the model nematode Caenorhabditis elegans.</title>
        <authorList>
            <person name="Zimmermann J."/>
            <person name="Obeng N."/>
            <person name="Yang W."/>
            <person name="Obeng O."/>
            <person name="Kissoyan K."/>
            <person name="Pees B."/>
            <person name="Dirksen P."/>
            <person name="Hoppner M."/>
            <person name="Franke A."/>
            <person name="Rosenstiel P."/>
            <person name="Leippe M."/>
            <person name="Dierking K."/>
            <person name="Kaleta C."/>
            <person name="Schulenburg H."/>
        </authorList>
    </citation>
    <scope>NUCLEOTIDE SEQUENCE [LARGE SCALE GENOMIC DNA]</scope>
    <source>
        <strain evidence="5 8">MYb25</strain>
        <strain evidence="6 7">MYb44</strain>
    </source>
</reference>
<dbReference type="EMBL" id="PCPH01000004">
    <property type="protein sequence ID" value="PRB88696.1"/>
    <property type="molecule type" value="Genomic_DNA"/>
</dbReference>
<comment type="caution">
    <text evidence="5">The sequence shown here is derived from an EMBL/GenBank/DDBJ whole genome shotgun (WGS) entry which is preliminary data.</text>
</comment>
<evidence type="ECO:0000256" key="3">
    <source>
        <dbReference type="ARBA" id="ARBA00023163"/>
    </source>
</evidence>
<organism evidence="5 8">
    <name type="scientific">Chryseobacterium culicis</name>
    <dbReference type="NCBI Taxonomy" id="680127"/>
    <lineage>
        <taxon>Bacteria</taxon>
        <taxon>Pseudomonadati</taxon>
        <taxon>Bacteroidota</taxon>
        <taxon>Flavobacteriia</taxon>
        <taxon>Flavobacteriales</taxon>
        <taxon>Weeksellaceae</taxon>
        <taxon>Chryseobacterium group</taxon>
        <taxon>Chryseobacterium</taxon>
    </lineage>
</organism>
<dbReference type="SMART" id="SM00342">
    <property type="entry name" value="HTH_ARAC"/>
    <property type="match status" value="1"/>
</dbReference>
<proteinExistence type="predicted"/>
<dbReference type="PANTHER" id="PTHR47893:SF1">
    <property type="entry name" value="REGULATORY PROTEIN PCHR"/>
    <property type="match status" value="1"/>
</dbReference>
<evidence type="ECO:0000256" key="2">
    <source>
        <dbReference type="ARBA" id="ARBA00023125"/>
    </source>
</evidence>
<keyword evidence="1" id="KW-0805">Transcription regulation</keyword>
<dbReference type="InterPro" id="IPR009057">
    <property type="entry name" value="Homeodomain-like_sf"/>
</dbReference>
<dbReference type="RefSeq" id="WP_105683447.1">
    <property type="nucleotide sequence ID" value="NZ_JBBGZD010000003.1"/>
</dbReference>
<evidence type="ECO:0000259" key="4">
    <source>
        <dbReference type="PROSITE" id="PS01124"/>
    </source>
</evidence>
<sequence>MTVRLYDKNFGNLLMEKNYPAPYFFNDGEIQECITQLFPPYGNGFYHEISFANVHISFGNILLPKRLQLYLESDFDSVEMHFTLKGKSKAISGNFQKTVAFDSYQHNIIYAHHMEGRMEFEGPEMHLFEINLAPEFFKKFLPEHSGVFEIFRNSIERQNSSLLQPEHNRITQEMYQILNDIMHCSRKGIFKRIYLEAKVSELLLLQLEHFFDRDSFPSSLQKKDIEKMYDVRDYIINNLNADSSLNDLAHLVGTNEFTLKKGFKEIFGTTVFGFWNDLKMAQAKKLLLDSNLNISEISDNIGYKNPRHFSAAFKRKFNIVPSKLRNR</sequence>
<protein>
    <submittedName>
        <fullName evidence="5">AraC family transcriptional regulator</fullName>
    </submittedName>
</protein>
<dbReference type="InterPro" id="IPR053142">
    <property type="entry name" value="PchR_regulatory_protein"/>
</dbReference>